<feature type="region of interest" description="Disordered" evidence="1">
    <location>
        <begin position="99"/>
        <end position="118"/>
    </location>
</feature>
<proteinExistence type="predicted"/>
<name>A0AAW5P517_9BACT</name>
<dbReference type="Proteomes" id="UP001155110">
    <property type="component" value="Unassembled WGS sequence"/>
</dbReference>
<sequence>MIDKVEVKRNSEAEVETEFMSYSMDHEVIALIDNGEFHHRILMKEIDVRYFLAFVVEEDNKCVLTEVERSPETVKEHLEGSENEQQAIVDLFETGLQGPRYEGTVHESDSRPSVDSEA</sequence>
<feature type="compositionally biased region" description="Basic and acidic residues" evidence="1">
    <location>
        <begin position="103"/>
        <end position="118"/>
    </location>
</feature>
<reference evidence="2" key="1">
    <citation type="submission" date="2022-08" db="EMBL/GenBank/DDBJ databases">
        <title>Genomic Encyclopedia of Type Strains, Phase V (KMG-V): Genome sequencing to study the core and pangenomes of soil and plant-associated prokaryotes.</title>
        <authorList>
            <person name="Whitman W."/>
        </authorList>
    </citation>
    <scope>NUCLEOTIDE SEQUENCE</scope>
    <source>
        <strain evidence="2">SP3002</strain>
    </source>
</reference>
<dbReference type="RefSeq" id="WP_259210526.1">
    <property type="nucleotide sequence ID" value="NZ_JANTZM010000003.1"/>
</dbReference>
<comment type="caution">
    <text evidence="2">The sequence shown here is derived from an EMBL/GenBank/DDBJ whole genome shotgun (WGS) entry which is preliminary data.</text>
</comment>
<protein>
    <submittedName>
        <fullName evidence="2">Uncharacterized protein</fullName>
    </submittedName>
</protein>
<gene>
    <name evidence="2" type="ORF">GGP99_000863</name>
</gene>
<evidence type="ECO:0000313" key="2">
    <source>
        <dbReference type="EMBL" id="MCS4156921.1"/>
    </source>
</evidence>
<accession>A0AAW5P517</accession>
<dbReference type="EMBL" id="JANTZM010000003">
    <property type="protein sequence ID" value="MCS4156921.1"/>
    <property type="molecule type" value="Genomic_DNA"/>
</dbReference>
<evidence type="ECO:0000256" key="1">
    <source>
        <dbReference type="SAM" id="MobiDB-lite"/>
    </source>
</evidence>
<dbReference type="AlphaFoldDB" id="A0AAW5P517"/>
<organism evidence="2 3">
    <name type="scientific">Salinibacter ruber</name>
    <dbReference type="NCBI Taxonomy" id="146919"/>
    <lineage>
        <taxon>Bacteria</taxon>
        <taxon>Pseudomonadati</taxon>
        <taxon>Rhodothermota</taxon>
        <taxon>Rhodothermia</taxon>
        <taxon>Rhodothermales</taxon>
        <taxon>Salinibacteraceae</taxon>
        <taxon>Salinibacter</taxon>
    </lineage>
</organism>
<evidence type="ECO:0000313" key="3">
    <source>
        <dbReference type="Proteomes" id="UP001155110"/>
    </source>
</evidence>